<accession>A0A2V2ZQK3</accession>
<sequence length="118" mass="13645">MKNYEIQKVDYHEYPYVIFSTSYVNPIEDIDDIEEELKPLFKGKVVFDLLLSNGFTSNRFVEAEFDGTRFNHSSFKALKDVNDCIIKEASHFYSSHSGLLKNGILSNAHQFLIKKGKM</sequence>
<dbReference type="AlphaFoldDB" id="A0A2V2ZQK3"/>
<comment type="caution">
    <text evidence="1">The sequence shown here is derived from an EMBL/GenBank/DDBJ whole genome shotgun (WGS) entry which is preliminary data.</text>
</comment>
<reference evidence="1 2" key="1">
    <citation type="submission" date="2018-05" db="EMBL/GenBank/DDBJ databases">
        <title>Freshwater and sediment microbial communities from various areas in North America, analyzing microbe dynamics in response to fracking.</title>
        <authorList>
            <person name="Lamendella R."/>
        </authorList>
    </citation>
    <scope>NUCLEOTIDE SEQUENCE [LARGE SCALE GENOMIC DNA]</scope>
    <source>
        <strain evidence="1 2">15_TX</strain>
    </source>
</reference>
<proteinExistence type="predicted"/>
<dbReference type="InterPro" id="IPR031834">
    <property type="entry name" value="RnlB/LsoB_antitoxin"/>
</dbReference>
<dbReference type="RefSeq" id="WP_110066201.1">
    <property type="nucleotide sequence ID" value="NZ_QGTW01000010.1"/>
</dbReference>
<dbReference type="Proteomes" id="UP000247150">
    <property type="component" value="Unassembled WGS sequence"/>
</dbReference>
<organism evidence="1 2">
    <name type="scientific">Cytobacillus oceanisediminis</name>
    <dbReference type="NCBI Taxonomy" id="665099"/>
    <lineage>
        <taxon>Bacteria</taxon>
        <taxon>Bacillati</taxon>
        <taxon>Bacillota</taxon>
        <taxon>Bacilli</taxon>
        <taxon>Bacillales</taxon>
        <taxon>Bacillaceae</taxon>
        <taxon>Cytobacillus</taxon>
    </lineage>
</organism>
<protein>
    <submittedName>
        <fullName evidence="1">RnlB antitoxin of RnlAB toxin-antitoxin system</fullName>
    </submittedName>
</protein>
<dbReference type="OrthoDB" id="2942703at2"/>
<dbReference type="Pfam" id="PF15933">
    <property type="entry name" value="RnlB_antitoxin"/>
    <property type="match status" value="1"/>
</dbReference>
<name>A0A2V2ZQK3_9BACI</name>
<dbReference type="EMBL" id="QGTW01000010">
    <property type="protein sequence ID" value="PWW26628.1"/>
    <property type="molecule type" value="Genomic_DNA"/>
</dbReference>
<evidence type="ECO:0000313" key="1">
    <source>
        <dbReference type="EMBL" id="PWW26628.1"/>
    </source>
</evidence>
<evidence type="ECO:0000313" key="2">
    <source>
        <dbReference type="Proteomes" id="UP000247150"/>
    </source>
</evidence>
<gene>
    <name evidence="1" type="ORF">DFO73_110202</name>
</gene>